<dbReference type="Gene3D" id="1.10.10.60">
    <property type="entry name" value="Homeodomain-like"/>
    <property type="match status" value="1"/>
</dbReference>
<accession>A0A1E7F4I2</accession>
<dbReference type="NCBIfam" id="TIGR01557">
    <property type="entry name" value="myb_SHAQKYF"/>
    <property type="match status" value="1"/>
</dbReference>
<keyword evidence="2" id="KW-0804">Transcription</keyword>
<evidence type="ECO:0000256" key="2">
    <source>
        <dbReference type="ARBA" id="ARBA00023163"/>
    </source>
</evidence>
<proteinExistence type="predicted"/>
<dbReference type="GO" id="GO:0003677">
    <property type="term" value="F:DNA binding"/>
    <property type="evidence" value="ECO:0007669"/>
    <property type="project" value="InterPro"/>
</dbReference>
<feature type="compositionally biased region" description="Low complexity" evidence="4">
    <location>
        <begin position="167"/>
        <end position="183"/>
    </location>
</feature>
<feature type="compositionally biased region" description="Acidic residues" evidence="4">
    <location>
        <begin position="184"/>
        <end position="196"/>
    </location>
</feature>
<evidence type="ECO:0000313" key="5">
    <source>
        <dbReference type="EMBL" id="OEU13091.1"/>
    </source>
</evidence>
<evidence type="ECO:0000313" key="6">
    <source>
        <dbReference type="Proteomes" id="UP000095751"/>
    </source>
</evidence>
<reference evidence="5 6" key="1">
    <citation type="submission" date="2016-09" db="EMBL/GenBank/DDBJ databases">
        <title>Extensive genetic diversity and differential bi-allelic expression allows diatom success in the polar Southern Ocean.</title>
        <authorList>
            <consortium name="DOE Joint Genome Institute"/>
            <person name="Mock T."/>
            <person name="Otillar R.P."/>
            <person name="Strauss J."/>
            <person name="Dupont C."/>
            <person name="Frickenhaus S."/>
            <person name="Maumus F."/>
            <person name="Mcmullan M."/>
            <person name="Sanges R."/>
            <person name="Schmutz J."/>
            <person name="Toseland A."/>
            <person name="Valas R."/>
            <person name="Veluchamy A."/>
            <person name="Ward B.J."/>
            <person name="Allen A."/>
            <person name="Barry K."/>
            <person name="Falciatore A."/>
            <person name="Ferrante M."/>
            <person name="Fortunato A.E."/>
            <person name="Gloeckner G."/>
            <person name="Gruber A."/>
            <person name="Hipkin R."/>
            <person name="Janech M."/>
            <person name="Kroth P."/>
            <person name="Leese F."/>
            <person name="Lindquist E."/>
            <person name="Lyon B.R."/>
            <person name="Martin J."/>
            <person name="Mayer C."/>
            <person name="Parker M."/>
            <person name="Quesneville H."/>
            <person name="Raymond J."/>
            <person name="Uhlig C."/>
            <person name="Valentin K.U."/>
            <person name="Worden A.Z."/>
            <person name="Armbrust E.V."/>
            <person name="Bowler C."/>
            <person name="Green B."/>
            <person name="Moulton V."/>
            <person name="Van Oosterhout C."/>
            <person name="Grigoriev I."/>
        </authorList>
    </citation>
    <scope>NUCLEOTIDE SEQUENCE [LARGE SCALE GENOMIC DNA]</scope>
    <source>
        <strain evidence="5 6">CCMP1102</strain>
    </source>
</reference>
<dbReference type="AlphaFoldDB" id="A0A1E7F4I2"/>
<keyword evidence="3" id="KW-0539">Nucleus</keyword>
<gene>
    <name evidence="5" type="ORF">FRACYDRAFT_270363</name>
</gene>
<name>A0A1E7F4I2_9STRA</name>
<dbReference type="InParanoid" id="A0A1E7F4I2"/>
<keyword evidence="6" id="KW-1185">Reference proteome</keyword>
<feature type="region of interest" description="Disordered" evidence="4">
    <location>
        <begin position="159"/>
        <end position="196"/>
    </location>
</feature>
<evidence type="ECO:0000256" key="4">
    <source>
        <dbReference type="SAM" id="MobiDB-lite"/>
    </source>
</evidence>
<protein>
    <submittedName>
        <fullName evidence="5">Uncharacterized protein</fullName>
    </submittedName>
</protein>
<dbReference type="Proteomes" id="UP000095751">
    <property type="component" value="Unassembled WGS sequence"/>
</dbReference>
<organism evidence="5 6">
    <name type="scientific">Fragilariopsis cylindrus CCMP1102</name>
    <dbReference type="NCBI Taxonomy" id="635003"/>
    <lineage>
        <taxon>Eukaryota</taxon>
        <taxon>Sar</taxon>
        <taxon>Stramenopiles</taxon>
        <taxon>Ochrophyta</taxon>
        <taxon>Bacillariophyta</taxon>
        <taxon>Bacillariophyceae</taxon>
        <taxon>Bacillariophycidae</taxon>
        <taxon>Bacillariales</taxon>
        <taxon>Bacillariaceae</taxon>
        <taxon>Fragilariopsis</taxon>
    </lineage>
</organism>
<keyword evidence="1" id="KW-0805">Transcription regulation</keyword>
<evidence type="ECO:0000256" key="1">
    <source>
        <dbReference type="ARBA" id="ARBA00023015"/>
    </source>
</evidence>
<sequence length="262" mass="29571">MSEDNVTEIMFGVSSNGCKRKREEDEFDNDNDNEWNEDKHEKFVSSIFEIGLKNASPAIIMENMISTKHTQKVEMITSERVKSKLQKYRNNKEKSKHEFMDKYCSYLTKIKSLVDDGTIQDGSDLSSLMGIMGSGNKLLGGDTAGYLTYAVMKECNKEKKKKRKRNGNITTTTTTTTNINNTIDDNEEESGDDDNNDILSTNVLRKGARDYVDNYAGSAIQFPILTATEKKSSLGIAMTYIMGLFLSMSQHLTRERARAETI</sequence>
<dbReference type="EMBL" id="KV784363">
    <property type="protein sequence ID" value="OEU13091.1"/>
    <property type="molecule type" value="Genomic_DNA"/>
</dbReference>
<dbReference type="KEGG" id="fcy:FRACYDRAFT_270363"/>
<dbReference type="OrthoDB" id="60033at2759"/>
<dbReference type="InterPro" id="IPR006447">
    <property type="entry name" value="Myb_dom_plants"/>
</dbReference>
<evidence type="ECO:0000256" key="3">
    <source>
        <dbReference type="ARBA" id="ARBA00023242"/>
    </source>
</evidence>